<evidence type="ECO:0000313" key="3">
    <source>
        <dbReference type="RefSeq" id="XP_033350892.1"/>
    </source>
</evidence>
<dbReference type="Gene3D" id="1.10.238.20">
    <property type="entry name" value="Pheromone/general odorant binding protein domain"/>
    <property type="match status" value="1"/>
</dbReference>
<dbReference type="CTD" id="100286764"/>
<dbReference type="SUPFAM" id="SSF47565">
    <property type="entry name" value="Insect pheromone/odorant-binding proteins"/>
    <property type="match status" value="1"/>
</dbReference>
<reference evidence="3" key="1">
    <citation type="submission" date="2025-08" db="UniProtKB">
        <authorList>
            <consortium name="RefSeq"/>
        </authorList>
    </citation>
    <scope>IDENTIFICATION</scope>
    <source>
        <tissue evidence="3">Muscle</tissue>
    </source>
</reference>
<dbReference type="Pfam" id="PF01395">
    <property type="entry name" value="PBP_GOBP"/>
    <property type="match status" value="1"/>
</dbReference>
<proteinExistence type="predicted"/>
<dbReference type="KEGG" id="bvk:117234099"/>
<organism evidence="2 3">
    <name type="scientific">Bombus vosnesenskii</name>
    <dbReference type="NCBI Taxonomy" id="207650"/>
    <lineage>
        <taxon>Eukaryota</taxon>
        <taxon>Metazoa</taxon>
        <taxon>Ecdysozoa</taxon>
        <taxon>Arthropoda</taxon>
        <taxon>Hexapoda</taxon>
        <taxon>Insecta</taxon>
        <taxon>Pterygota</taxon>
        <taxon>Neoptera</taxon>
        <taxon>Endopterygota</taxon>
        <taxon>Hymenoptera</taxon>
        <taxon>Apocrita</taxon>
        <taxon>Aculeata</taxon>
        <taxon>Apoidea</taxon>
        <taxon>Anthophila</taxon>
        <taxon>Apidae</taxon>
        <taxon>Bombus</taxon>
        <taxon>Pyrobombus</taxon>
    </lineage>
</organism>
<feature type="chain" id="PRO_5026856400" evidence="1">
    <location>
        <begin position="25"/>
        <end position="146"/>
    </location>
</feature>
<dbReference type="InterPro" id="IPR006170">
    <property type="entry name" value="PBP/GOBP"/>
</dbReference>
<evidence type="ECO:0000256" key="1">
    <source>
        <dbReference type="SAM" id="SignalP"/>
    </source>
</evidence>
<accession>A0A6J3KCT4</accession>
<dbReference type="CDD" id="cd23992">
    <property type="entry name" value="PBP_GOBP"/>
    <property type="match status" value="1"/>
</dbReference>
<keyword evidence="1" id="KW-0732">Signal</keyword>
<evidence type="ECO:0000313" key="2">
    <source>
        <dbReference type="Proteomes" id="UP000504631"/>
    </source>
</evidence>
<keyword evidence="2" id="KW-1185">Reference proteome</keyword>
<dbReference type="SMART" id="SM00708">
    <property type="entry name" value="PhBP"/>
    <property type="match status" value="1"/>
</dbReference>
<dbReference type="InterPro" id="IPR036728">
    <property type="entry name" value="PBP_GOBP_sf"/>
</dbReference>
<protein>
    <submittedName>
        <fullName evidence="3">Uncharacterized protein LOC117234099</fullName>
    </submittedName>
</protein>
<gene>
    <name evidence="3" type="primary">LOC117234099</name>
</gene>
<feature type="signal peptide" evidence="1">
    <location>
        <begin position="1"/>
        <end position="24"/>
    </location>
</feature>
<dbReference type="GO" id="GO:0005549">
    <property type="term" value="F:odorant binding"/>
    <property type="evidence" value="ECO:0007669"/>
    <property type="project" value="InterPro"/>
</dbReference>
<name>A0A6J3KCT4_9HYME</name>
<sequence length="146" mass="16650">MKGVGVCLLVSLMLVLLAIKDTESKKMNLDELKKSIKNLRKPCSKKNDTPKELLDGQHKGEFPKDERLMCYMKCVLTQTKAMKGDEIMWDFFVKNARVMILDEYFPRITHLVETCKNAVTATDGCEAAWQFSACTYATDSELYIIP</sequence>
<dbReference type="Proteomes" id="UP000504631">
    <property type="component" value="Unplaced"/>
</dbReference>
<dbReference type="RefSeq" id="XP_033350892.1">
    <property type="nucleotide sequence ID" value="XM_033495001.1"/>
</dbReference>
<dbReference type="GeneID" id="117234099"/>
<dbReference type="PANTHER" id="PTHR21364:SF2">
    <property type="entry name" value="GENERAL ODORANT-BINDING PROTEIN 19A"/>
    <property type="match status" value="1"/>
</dbReference>
<dbReference type="AlphaFoldDB" id="A0A6J3KCT4"/>
<dbReference type="PANTHER" id="PTHR21364">
    <property type="entry name" value="GENERAL ODORANT-BINDING PROTEIN 19A"/>
    <property type="match status" value="1"/>
</dbReference>